<dbReference type="GO" id="GO:0015667">
    <property type="term" value="F:site-specific DNA-methyltransferase (cytosine-N4-specific) activity"/>
    <property type="evidence" value="ECO:0007669"/>
    <property type="project" value="UniProtKB-EC"/>
</dbReference>
<evidence type="ECO:0000256" key="4">
    <source>
        <dbReference type="ARBA" id="ARBA00022691"/>
    </source>
</evidence>
<dbReference type="GO" id="GO:0008170">
    <property type="term" value="F:N-methyltransferase activity"/>
    <property type="evidence" value="ECO:0007669"/>
    <property type="project" value="InterPro"/>
</dbReference>
<keyword evidence="3 10" id="KW-0808">Transferase</keyword>
<dbReference type="SUPFAM" id="SSF53335">
    <property type="entry name" value="S-adenosyl-L-methionine-dependent methyltransferases"/>
    <property type="match status" value="1"/>
</dbReference>
<evidence type="ECO:0000256" key="7">
    <source>
        <dbReference type="ARBA" id="ARBA00049120"/>
    </source>
</evidence>
<keyword evidence="5" id="KW-0680">Restriction system</keyword>
<keyword evidence="6" id="KW-0238">DNA-binding</keyword>
<dbReference type="InterPro" id="IPR001091">
    <property type="entry name" value="RM_Methyltransferase"/>
</dbReference>
<evidence type="ECO:0000256" key="6">
    <source>
        <dbReference type="ARBA" id="ARBA00023125"/>
    </source>
</evidence>
<dbReference type="InterPro" id="IPR002941">
    <property type="entry name" value="DNA_methylase_N4/N6"/>
</dbReference>
<dbReference type="PRINTS" id="PR00508">
    <property type="entry name" value="S21N4MTFRASE"/>
</dbReference>
<dbReference type="EC" id="2.1.1.-" evidence="8"/>
<accession>A0A2W4SNN9</accession>
<protein>
    <recommendedName>
        <fullName evidence="8">Methyltransferase</fullName>
        <ecNumber evidence="8">2.1.1.-</ecNumber>
    </recommendedName>
</protein>
<evidence type="ECO:0000256" key="5">
    <source>
        <dbReference type="ARBA" id="ARBA00022747"/>
    </source>
</evidence>
<comment type="catalytic activity">
    <reaction evidence="7">
        <text>a 2'-deoxycytidine in DNA + S-adenosyl-L-methionine = an N(4)-methyl-2'-deoxycytidine in DNA + S-adenosyl-L-homocysteine + H(+)</text>
        <dbReference type="Rhea" id="RHEA:16857"/>
        <dbReference type="Rhea" id="RHEA-COMP:11369"/>
        <dbReference type="Rhea" id="RHEA-COMP:13674"/>
        <dbReference type="ChEBI" id="CHEBI:15378"/>
        <dbReference type="ChEBI" id="CHEBI:57856"/>
        <dbReference type="ChEBI" id="CHEBI:59789"/>
        <dbReference type="ChEBI" id="CHEBI:85452"/>
        <dbReference type="ChEBI" id="CHEBI:137933"/>
        <dbReference type="EC" id="2.1.1.113"/>
    </reaction>
</comment>
<keyword evidence="4" id="KW-0949">S-adenosyl-L-methionine</keyword>
<proteinExistence type="inferred from homology"/>
<dbReference type="InterPro" id="IPR017985">
    <property type="entry name" value="MeTrfase_CN4_CS"/>
</dbReference>
<evidence type="ECO:0000256" key="3">
    <source>
        <dbReference type="ARBA" id="ARBA00022679"/>
    </source>
</evidence>
<feature type="domain" description="DNA methylase N-4/N-6" evidence="9">
    <location>
        <begin position="29"/>
        <end position="283"/>
    </location>
</feature>
<reference evidence="10 11" key="1">
    <citation type="journal article" date="2018" name="Aquat. Microb. Ecol.">
        <title>Gammaproteobacterial methanotrophs dominate.</title>
        <authorList>
            <person name="Rissanen A.J."/>
            <person name="Saarenheimo J."/>
            <person name="Tiirola M."/>
            <person name="Peura S."/>
            <person name="Aalto S.L."/>
            <person name="Karvinen A."/>
            <person name="Nykanen H."/>
        </authorList>
    </citation>
    <scope>NUCLEOTIDE SEQUENCE [LARGE SCALE GENOMIC DNA]</scope>
    <source>
        <strain evidence="10">AMbin10</strain>
    </source>
</reference>
<evidence type="ECO:0000313" key="11">
    <source>
        <dbReference type="Proteomes" id="UP000249396"/>
    </source>
</evidence>
<evidence type="ECO:0000256" key="8">
    <source>
        <dbReference type="RuleBase" id="RU362026"/>
    </source>
</evidence>
<dbReference type="EMBL" id="QJPH01000426">
    <property type="protein sequence ID" value="PZN74474.1"/>
    <property type="molecule type" value="Genomic_DNA"/>
</dbReference>
<dbReference type="Proteomes" id="UP000249396">
    <property type="component" value="Unassembled WGS sequence"/>
</dbReference>
<dbReference type="GO" id="GO:0009307">
    <property type="term" value="P:DNA restriction-modification system"/>
    <property type="evidence" value="ECO:0007669"/>
    <property type="project" value="UniProtKB-KW"/>
</dbReference>
<evidence type="ECO:0000259" key="9">
    <source>
        <dbReference type="Pfam" id="PF01555"/>
    </source>
</evidence>
<organism evidence="10 11">
    <name type="scientific">Candidatus Methylumidiphilus alinenensis</name>
    <dbReference type="NCBI Taxonomy" id="2202197"/>
    <lineage>
        <taxon>Bacteria</taxon>
        <taxon>Pseudomonadati</taxon>
        <taxon>Pseudomonadota</taxon>
        <taxon>Gammaproteobacteria</taxon>
        <taxon>Methylococcales</taxon>
        <taxon>Candidatus Methylumidiphilus</taxon>
    </lineage>
</organism>
<evidence type="ECO:0000256" key="1">
    <source>
        <dbReference type="ARBA" id="ARBA00010203"/>
    </source>
</evidence>
<dbReference type="InterPro" id="IPR029063">
    <property type="entry name" value="SAM-dependent_MTases_sf"/>
</dbReference>
<name>A0A2W4SNN9_9GAMM</name>
<dbReference type="Pfam" id="PF01555">
    <property type="entry name" value="N6_N4_Mtase"/>
    <property type="match status" value="1"/>
</dbReference>
<keyword evidence="2 10" id="KW-0489">Methyltransferase</keyword>
<evidence type="ECO:0000313" key="10">
    <source>
        <dbReference type="EMBL" id="PZN74474.1"/>
    </source>
</evidence>
<dbReference type="GO" id="GO:0003677">
    <property type="term" value="F:DNA binding"/>
    <property type="evidence" value="ECO:0007669"/>
    <property type="project" value="UniProtKB-KW"/>
</dbReference>
<dbReference type="GO" id="GO:0032259">
    <property type="term" value="P:methylation"/>
    <property type="evidence" value="ECO:0007669"/>
    <property type="project" value="UniProtKB-KW"/>
</dbReference>
<dbReference type="AlphaFoldDB" id="A0A2W4SNN9"/>
<comment type="caution">
    <text evidence="10">The sequence shown here is derived from an EMBL/GenBank/DDBJ whole genome shotgun (WGS) entry which is preliminary data.</text>
</comment>
<comment type="similarity">
    <text evidence="1">Belongs to the N(4)/N(6)-methyltransferase family. N(4) subfamily.</text>
</comment>
<gene>
    <name evidence="10" type="ORF">DM484_21280</name>
</gene>
<evidence type="ECO:0000256" key="2">
    <source>
        <dbReference type="ARBA" id="ARBA00022603"/>
    </source>
</evidence>
<dbReference type="PROSITE" id="PS00093">
    <property type="entry name" value="N4_MTASE"/>
    <property type="match status" value="1"/>
</dbReference>
<sequence>MRLGFTTAWGKAYIGDSLELLESLDDGSVNLVITSPPFALQRKKEYGNAEQHEYIQWLSEFAKLVYRKLREDGSFVLDIGGAYQKGVPARSLYNFRVPLHFCDDLGFFLAQDFYWFNPSKLPSPIEWVNKRKLRAKDAVNNVWWFSKTEWPKADASKVLVEYSDRMKKLLDDPEGFYSPAKRPSGHDIGKAFGRDNGGAIPSNLLQIPNSESNGQYLRGCKAAGIKGHPARFPAKLPEFFIRFLTEPGDLVLDIFGGSCTTGQVAEAEERRWITCDLESEYVAAGAFRFLPREFAEDKAMEIYSAIVAGEKVDFRKEYRARQEWLFDAVL</sequence>
<dbReference type="FunFam" id="3.40.50.150:FF:001210">
    <property type="entry name" value="Modification methylase PvuII"/>
    <property type="match status" value="1"/>
</dbReference>
<dbReference type="Gene3D" id="3.40.50.150">
    <property type="entry name" value="Vaccinia Virus protein VP39"/>
    <property type="match status" value="1"/>
</dbReference>